<keyword evidence="2" id="KW-1185">Reference proteome</keyword>
<reference evidence="1 2" key="1">
    <citation type="submission" date="2019-12" db="EMBL/GenBank/DDBJ databases">
        <authorList>
            <person name="Yang R."/>
        </authorList>
    </citation>
    <scope>NUCLEOTIDE SEQUENCE [LARGE SCALE GENOMIC DNA]</scope>
    <source>
        <strain evidence="1 2">DONG20-135</strain>
    </source>
</reference>
<evidence type="ECO:0000313" key="2">
    <source>
        <dbReference type="Proteomes" id="UP000434036"/>
    </source>
</evidence>
<dbReference type="Proteomes" id="UP000434036">
    <property type="component" value="Unassembled WGS sequence"/>
</dbReference>
<evidence type="ECO:0000313" key="1">
    <source>
        <dbReference type="EMBL" id="MXQ73515.1"/>
    </source>
</evidence>
<gene>
    <name evidence="1" type="ORF">GSF08_06160</name>
</gene>
<accession>A0A6N8U7K3</accession>
<comment type="caution">
    <text evidence="1">The sequence shown here is derived from an EMBL/GenBank/DDBJ whole genome shotgun (WGS) entry which is preliminary data.</text>
</comment>
<dbReference type="EMBL" id="WUUQ01000002">
    <property type="protein sequence ID" value="MXQ73515.1"/>
    <property type="molecule type" value="Genomic_DNA"/>
</dbReference>
<dbReference type="InterPro" id="IPR036086">
    <property type="entry name" value="ParB/Sulfiredoxin_sf"/>
</dbReference>
<dbReference type="SUPFAM" id="SSF110849">
    <property type="entry name" value="ParB/Sulfiredoxin"/>
    <property type="match status" value="1"/>
</dbReference>
<organism evidence="1 2">
    <name type="scientific">Copranaerobaculum intestinale</name>
    <dbReference type="NCBI Taxonomy" id="2692629"/>
    <lineage>
        <taxon>Bacteria</taxon>
        <taxon>Bacillati</taxon>
        <taxon>Bacillota</taxon>
        <taxon>Erysipelotrichia</taxon>
        <taxon>Erysipelotrichales</taxon>
        <taxon>Erysipelotrichaceae</taxon>
        <taxon>Copranaerobaculum</taxon>
    </lineage>
</organism>
<dbReference type="AlphaFoldDB" id="A0A6N8U7K3"/>
<reference evidence="1 2" key="2">
    <citation type="submission" date="2020-01" db="EMBL/GenBank/DDBJ databases">
        <title>Clostridiaceae sp. nov. isolated from the gut of human by culturomics.</title>
        <authorList>
            <person name="Chang Y."/>
        </authorList>
    </citation>
    <scope>NUCLEOTIDE SEQUENCE [LARGE SCALE GENOMIC DNA]</scope>
    <source>
        <strain evidence="1 2">DONG20-135</strain>
    </source>
</reference>
<name>A0A6N8U7K3_9FIRM</name>
<sequence length="94" mass="11059">MRIHQLDYGEIQYQPCSYDHSLEESILRIGCSFPLHVEIRNHSYVCIDGKKRLSALHELDRQGRLEAKRRLVPVMIINAGDFRSTPHHSMRNHH</sequence>
<proteinExistence type="predicted"/>
<dbReference type="RefSeq" id="WP_160624958.1">
    <property type="nucleotide sequence ID" value="NZ_WUUQ01000002.1"/>
</dbReference>
<evidence type="ECO:0008006" key="3">
    <source>
        <dbReference type="Google" id="ProtNLM"/>
    </source>
</evidence>
<protein>
    <recommendedName>
        <fullName evidence="3">ParB/Sulfiredoxin domain-containing protein</fullName>
    </recommendedName>
</protein>